<reference evidence="1 2" key="1">
    <citation type="journal article" date="2010" name="Stand. Genomic Sci.">
        <title>Complete genome sequence of Planctomyces limnophilus type strain (Mu 290).</title>
        <authorList>
            <person name="Labutti K."/>
            <person name="Sikorski J."/>
            <person name="Schneider S."/>
            <person name="Nolan M."/>
            <person name="Lucas S."/>
            <person name="Glavina Del Rio T."/>
            <person name="Tice H."/>
            <person name="Cheng J.F."/>
            <person name="Goodwin L."/>
            <person name="Pitluck S."/>
            <person name="Liolios K."/>
            <person name="Ivanova N."/>
            <person name="Mavromatis K."/>
            <person name="Mikhailova N."/>
            <person name="Pati A."/>
            <person name="Chen A."/>
            <person name="Palaniappan K."/>
            <person name="Land M."/>
            <person name="Hauser L."/>
            <person name="Chang Y.J."/>
            <person name="Jeffries C.D."/>
            <person name="Tindall B.J."/>
            <person name="Rohde M."/>
            <person name="Goker M."/>
            <person name="Woyke T."/>
            <person name="Bristow J."/>
            <person name="Eisen J.A."/>
            <person name="Markowitz V."/>
            <person name="Hugenholtz P."/>
            <person name="Kyrpides N.C."/>
            <person name="Klenk H.P."/>
            <person name="Lapidus A."/>
        </authorList>
    </citation>
    <scope>NUCLEOTIDE SEQUENCE [LARGE SCALE GENOMIC DNA]</scope>
    <source>
        <strain evidence="2">ATCC 43296 / DSM 3776 / IFAM 1008 / 290</strain>
    </source>
</reference>
<keyword evidence="2" id="KW-1185">Reference proteome</keyword>
<dbReference type="AlphaFoldDB" id="D5SXD5"/>
<dbReference type="EMBL" id="CP001744">
    <property type="protein sequence ID" value="ADG69757.1"/>
    <property type="molecule type" value="Genomic_DNA"/>
</dbReference>
<organism evidence="1 2">
    <name type="scientific">Planctopirus limnophila (strain ATCC 43296 / DSM 3776 / IFAM 1008 / Mu 290)</name>
    <name type="common">Planctomyces limnophilus</name>
    <dbReference type="NCBI Taxonomy" id="521674"/>
    <lineage>
        <taxon>Bacteria</taxon>
        <taxon>Pseudomonadati</taxon>
        <taxon>Planctomycetota</taxon>
        <taxon>Planctomycetia</taxon>
        <taxon>Planctomycetales</taxon>
        <taxon>Planctomycetaceae</taxon>
        <taxon>Planctopirus</taxon>
    </lineage>
</organism>
<protein>
    <submittedName>
        <fullName evidence="1">Uncharacterized protein</fullName>
    </submittedName>
</protein>
<evidence type="ECO:0000313" key="1">
    <source>
        <dbReference type="EMBL" id="ADG69757.1"/>
    </source>
</evidence>
<accession>D5SXD5</accession>
<dbReference type="Proteomes" id="UP000002220">
    <property type="component" value="Chromosome"/>
</dbReference>
<evidence type="ECO:0000313" key="2">
    <source>
        <dbReference type="Proteomes" id="UP000002220"/>
    </source>
</evidence>
<dbReference type="HOGENOM" id="CLU_3404794_0_0_0"/>
<gene>
    <name evidence="1" type="ordered locus">Plim_3946</name>
</gene>
<proteinExistence type="predicted"/>
<dbReference type="KEGG" id="plm:Plim_3946"/>
<dbReference type="STRING" id="521674.Plim_3946"/>
<name>D5SXD5_PLAL2</name>
<sequence length="30" mass="3132">MIGICIVANRLNISACGTFGPLSTIQPRQG</sequence>